<dbReference type="PANTHER" id="PTHR44051">
    <property type="entry name" value="GLUTATHIONE S-TRANSFERASE-RELATED"/>
    <property type="match status" value="1"/>
</dbReference>
<accession>A0ABR3SNQ0</accession>
<comment type="similarity">
    <text evidence="1">Belongs to the GST superfamily.</text>
</comment>
<dbReference type="SUPFAM" id="SSF47616">
    <property type="entry name" value="GST C-terminal domain-like"/>
    <property type="match status" value="1"/>
</dbReference>
<name>A0ABR3SNQ0_9PEZI</name>
<dbReference type="PROSITE" id="PS50404">
    <property type="entry name" value="GST_NTER"/>
    <property type="match status" value="1"/>
</dbReference>
<feature type="domain" description="GST C-terminal" evidence="3">
    <location>
        <begin position="90"/>
        <end position="216"/>
    </location>
</feature>
<comment type="caution">
    <text evidence="4">The sequence shown here is derived from an EMBL/GenBank/DDBJ whole genome shotgun (WGS) entry which is preliminary data.</text>
</comment>
<dbReference type="PANTHER" id="PTHR44051:SF3">
    <property type="entry name" value="TRANSCRIPTIONAL REGULATOR URE2"/>
    <property type="match status" value="1"/>
</dbReference>
<evidence type="ECO:0000313" key="5">
    <source>
        <dbReference type="Proteomes" id="UP001521116"/>
    </source>
</evidence>
<dbReference type="InterPro" id="IPR004046">
    <property type="entry name" value="GST_C"/>
</dbReference>
<evidence type="ECO:0000256" key="1">
    <source>
        <dbReference type="ARBA" id="ARBA00007409"/>
    </source>
</evidence>
<evidence type="ECO:0000259" key="3">
    <source>
        <dbReference type="PROSITE" id="PS50405"/>
    </source>
</evidence>
<dbReference type="Gene3D" id="1.20.1050.10">
    <property type="match status" value="1"/>
</dbReference>
<evidence type="ECO:0000259" key="2">
    <source>
        <dbReference type="PROSITE" id="PS50404"/>
    </source>
</evidence>
<dbReference type="InterPro" id="IPR036282">
    <property type="entry name" value="Glutathione-S-Trfase_C_sf"/>
</dbReference>
<organism evidence="4 5">
    <name type="scientific">Neofusicoccum ribis</name>
    <dbReference type="NCBI Taxonomy" id="45134"/>
    <lineage>
        <taxon>Eukaryota</taxon>
        <taxon>Fungi</taxon>
        <taxon>Dikarya</taxon>
        <taxon>Ascomycota</taxon>
        <taxon>Pezizomycotina</taxon>
        <taxon>Dothideomycetes</taxon>
        <taxon>Dothideomycetes incertae sedis</taxon>
        <taxon>Botryosphaeriales</taxon>
        <taxon>Botryosphaeriaceae</taxon>
        <taxon>Neofusicoccum</taxon>
    </lineage>
</organism>
<dbReference type="Proteomes" id="UP001521116">
    <property type="component" value="Unassembled WGS sequence"/>
</dbReference>
<proteinExistence type="inferred from homology"/>
<dbReference type="Pfam" id="PF14497">
    <property type="entry name" value="GST_C_3"/>
    <property type="match status" value="1"/>
</dbReference>
<dbReference type="SFLD" id="SFLDS00019">
    <property type="entry name" value="Glutathione_Transferase_(cytos"/>
    <property type="match status" value="1"/>
</dbReference>
<keyword evidence="5" id="KW-1185">Reference proteome</keyword>
<protein>
    <recommendedName>
        <fullName evidence="6">Glutathione S-transferase</fullName>
    </recommendedName>
</protein>
<dbReference type="InterPro" id="IPR040079">
    <property type="entry name" value="Glutathione_S-Trfase"/>
</dbReference>
<evidence type="ECO:0008006" key="6">
    <source>
        <dbReference type="Google" id="ProtNLM"/>
    </source>
</evidence>
<dbReference type="InterPro" id="IPR010987">
    <property type="entry name" value="Glutathione-S-Trfase_C-like"/>
</dbReference>
<reference evidence="4 5" key="1">
    <citation type="submission" date="2024-02" db="EMBL/GenBank/DDBJ databases">
        <title>De novo assembly and annotation of 12 fungi associated with fruit tree decline syndrome in Ontario, Canada.</title>
        <authorList>
            <person name="Sulman M."/>
            <person name="Ellouze W."/>
            <person name="Ilyukhin E."/>
        </authorList>
    </citation>
    <scope>NUCLEOTIDE SEQUENCE [LARGE SCALE GENOMIC DNA]</scope>
    <source>
        <strain evidence="4 5">M1-105</strain>
    </source>
</reference>
<dbReference type="EMBL" id="JAJVDC020000089">
    <property type="protein sequence ID" value="KAL1625884.1"/>
    <property type="molecule type" value="Genomic_DNA"/>
</dbReference>
<dbReference type="InterPro" id="IPR036249">
    <property type="entry name" value="Thioredoxin-like_sf"/>
</dbReference>
<feature type="domain" description="GST N-terminal" evidence="2">
    <location>
        <begin position="2"/>
        <end position="84"/>
    </location>
</feature>
<dbReference type="InterPro" id="IPR004045">
    <property type="entry name" value="Glutathione_S-Trfase_N"/>
</dbReference>
<evidence type="ECO:0000313" key="4">
    <source>
        <dbReference type="EMBL" id="KAL1625884.1"/>
    </source>
</evidence>
<dbReference type="SUPFAM" id="SSF52833">
    <property type="entry name" value="Thioredoxin-like"/>
    <property type="match status" value="1"/>
</dbReference>
<dbReference type="SFLD" id="SFLDG01151">
    <property type="entry name" value="Main.2:_Nu-like"/>
    <property type="match status" value="1"/>
</dbReference>
<dbReference type="PROSITE" id="PS50405">
    <property type="entry name" value="GST_CTER"/>
    <property type="match status" value="1"/>
</dbReference>
<sequence length="216" mass="25290">MQPLLLYVHGPTPNPVKVAILLEELELPYESKALDVETELKVEPFISINPNGRLPALEDPNTGVKIFESGAILEYLIETYDKEEKFHYTTSPENWLQKSWLHYQMSGQGPYFGQKYWFLRYHSEKLPSAIERYSNEIKRVTNVLNSHLKKQGTPYLIGDKCTYADLAWVSWNNIDPVAADDWDWQTECPEFAAWHKRMNERPAVKRVYAKKEFQLH</sequence>
<gene>
    <name evidence="4" type="ORF">SLS56_007123</name>
</gene>
<dbReference type="Gene3D" id="3.40.30.10">
    <property type="entry name" value="Glutaredoxin"/>
    <property type="match status" value="1"/>
</dbReference>
<dbReference type="SFLD" id="SFLDG00358">
    <property type="entry name" value="Main_(cytGST)"/>
    <property type="match status" value="1"/>
</dbReference>
<dbReference type="Pfam" id="PF02798">
    <property type="entry name" value="GST_N"/>
    <property type="match status" value="1"/>
</dbReference>